<keyword evidence="1" id="KW-0472">Membrane</keyword>
<dbReference type="InterPro" id="IPR051119">
    <property type="entry name" value="Nematode_SR-like"/>
</dbReference>
<dbReference type="Proteomes" id="UP001432322">
    <property type="component" value="Unassembled WGS sequence"/>
</dbReference>
<keyword evidence="1" id="KW-1133">Transmembrane helix</keyword>
<dbReference type="PANTHER" id="PTHR31627">
    <property type="entry name" value="SERPENTINE RECEPTOR CLASS GAMMA-RELATED"/>
    <property type="match status" value="1"/>
</dbReference>
<evidence type="ECO:0008006" key="4">
    <source>
        <dbReference type="Google" id="ProtNLM"/>
    </source>
</evidence>
<evidence type="ECO:0000313" key="2">
    <source>
        <dbReference type="EMBL" id="GMT22226.1"/>
    </source>
</evidence>
<feature type="non-terminal residue" evidence="2">
    <location>
        <position position="79"/>
    </location>
</feature>
<proteinExistence type="predicted"/>
<protein>
    <recommendedName>
        <fullName evidence="4">G protein-coupled receptor</fullName>
    </recommendedName>
</protein>
<organism evidence="2 3">
    <name type="scientific">Pristionchus fissidentatus</name>
    <dbReference type="NCBI Taxonomy" id="1538716"/>
    <lineage>
        <taxon>Eukaryota</taxon>
        <taxon>Metazoa</taxon>
        <taxon>Ecdysozoa</taxon>
        <taxon>Nematoda</taxon>
        <taxon>Chromadorea</taxon>
        <taxon>Rhabditida</taxon>
        <taxon>Rhabditina</taxon>
        <taxon>Diplogasteromorpha</taxon>
        <taxon>Diplogasteroidea</taxon>
        <taxon>Neodiplogasteridae</taxon>
        <taxon>Pristionchus</taxon>
    </lineage>
</organism>
<dbReference type="EMBL" id="BTSY01000004">
    <property type="protein sequence ID" value="GMT22226.1"/>
    <property type="molecule type" value="Genomic_DNA"/>
</dbReference>
<feature type="transmembrane region" description="Helical" evidence="1">
    <location>
        <begin position="6"/>
        <end position="26"/>
    </location>
</feature>
<name>A0AAV5VS06_9BILA</name>
<gene>
    <name evidence="2" type="ORF">PFISCL1PPCAC_13523</name>
</gene>
<accession>A0AAV5VS06</accession>
<keyword evidence="3" id="KW-1185">Reference proteome</keyword>
<evidence type="ECO:0000256" key="1">
    <source>
        <dbReference type="SAM" id="Phobius"/>
    </source>
</evidence>
<dbReference type="PANTHER" id="PTHR31627:SF42">
    <property type="entry name" value="G_PROTEIN_RECEP_F1_2 DOMAIN-CONTAINING PROTEIN-RELATED"/>
    <property type="match status" value="1"/>
</dbReference>
<dbReference type="AlphaFoldDB" id="A0AAV5VS06"/>
<comment type="caution">
    <text evidence="2">The sequence shown here is derived from an EMBL/GenBank/DDBJ whole genome shotgun (WGS) entry which is preliminary data.</text>
</comment>
<reference evidence="2" key="1">
    <citation type="submission" date="2023-10" db="EMBL/GenBank/DDBJ databases">
        <title>Genome assembly of Pristionchus species.</title>
        <authorList>
            <person name="Yoshida K."/>
            <person name="Sommer R.J."/>
        </authorList>
    </citation>
    <scope>NUCLEOTIDE SEQUENCE</scope>
    <source>
        <strain evidence="2">RS5133</strain>
    </source>
</reference>
<dbReference type="InterPro" id="IPR019426">
    <property type="entry name" value="7TM_GPCR_serpentine_rcpt_Srv"/>
</dbReference>
<evidence type="ECO:0000313" key="3">
    <source>
        <dbReference type="Proteomes" id="UP001432322"/>
    </source>
</evidence>
<dbReference type="Pfam" id="PF10323">
    <property type="entry name" value="7TM_GPCR_Srv"/>
    <property type="match status" value="1"/>
</dbReference>
<sequence>MERPQLYFFLLPVTVISLLLYIRILCLLWRQSDNYSSLFYKLIRTQSLFDMSFVIVYFLYEIPQDWPELYHVLLRLNET</sequence>
<keyword evidence="1" id="KW-0812">Transmembrane</keyword>